<dbReference type="Proteomes" id="UP000031561">
    <property type="component" value="Unassembled WGS sequence"/>
</dbReference>
<dbReference type="PANTHER" id="PTHR21015">
    <property type="entry name" value="UDP-N-ACETYLGLUCOSAMINE--N-ACETYLMURAMYL-(PENTAPEPTIDE) PYROPHOSPHORYL-UNDECAPRENOL N-ACETYLGLUCOSAMINE TRANSFERASE 1"/>
    <property type="match status" value="1"/>
</dbReference>
<gene>
    <name evidence="10 13" type="primary">murG</name>
    <name evidence="13" type="ORF">QQ91_0015430</name>
</gene>
<evidence type="ECO:0000256" key="7">
    <source>
        <dbReference type="ARBA" id="ARBA00023136"/>
    </source>
</evidence>
<proteinExistence type="inferred from homology"/>
<feature type="domain" description="Glycosyltransferase family 28 N-terminal" evidence="11">
    <location>
        <begin position="24"/>
        <end position="158"/>
    </location>
</feature>
<keyword evidence="8 10" id="KW-0131">Cell cycle</keyword>
<feature type="binding site" evidence="10">
    <location>
        <position position="182"/>
    </location>
    <ligand>
        <name>UDP-N-acetyl-alpha-D-glucosamine</name>
        <dbReference type="ChEBI" id="CHEBI:57705"/>
    </ligand>
</feature>
<comment type="function">
    <text evidence="10">Cell wall formation. Catalyzes the transfer of a GlcNAc subunit on undecaprenyl-pyrophosphoryl-MurNAc-pentapeptide (lipid intermediate I) to form undecaprenyl-pyrophosphoryl-MurNAc-(pentapeptide)GlcNAc (lipid intermediate II).</text>
</comment>
<feature type="binding site" evidence="10">
    <location>
        <position position="208"/>
    </location>
    <ligand>
        <name>UDP-N-acetyl-alpha-D-glucosamine</name>
        <dbReference type="ChEBI" id="CHEBI:57705"/>
    </ligand>
</feature>
<organism evidence="13 14">
    <name type="scientific">Lyngbya confervoides BDU141951</name>
    <dbReference type="NCBI Taxonomy" id="1574623"/>
    <lineage>
        <taxon>Bacteria</taxon>
        <taxon>Bacillati</taxon>
        <taxon>Cyanobacteriota</taxon>
        <taxon>Cyanophyceae</taxon>
        <taxon>Oscillatoriophycideae</taxon>
        <taxon>Oscillatoriales</taxon>
        <taxon>Microcoleaceae</taxon>
        <taxon>Lyngbya</taxon>
    </lineage>
</organism>
<name>A0ABD4T614_9CYAN</name>
<evidence type="ECO:0000256" key="4">
    <source>
        <dbReference type="ARBA" id="ARBA00022679"/>
    </source>
</evidence>
<protein>
    <recommendedName>
        <fullName evidence="10">UDP-N-acetylglucosamine--N-acetylmuramyl-(pentapeptide) pyrophosphoryl-undecaprenol N-acetylglucosamine transferase</fullName>
        <ecNumber evidence="10">2.4.1.227</ecNumber>
    </recommendedName>
    <alternativeName>
        <fullName evidence="10">Undecaprenyl-PP-MurNAc-pentapeptide-UDPGlcNAc GlcNAc transferase</fullName>
    </alternativeName>
</protein>
<sequence length="370" mass="40267">MNLRTLDSNPAACPPQGTHPSRLLIAASGTGGHLFPALAIADQLRAEQVSVEWLGVSDRLETQLVPEDYPLRVISVEGFQSKDLRALWVFLKFLVSIWRTRRILQQGQFKGVLTTGGYIAAPAIIAARTLGLPSILHESNAIPGKVTRSLSRWCTVVALGFERAAQYLPQAKTTRWVGTPVRSQFQSPQPLDLPIPETAPVIVVAGGSQGAVGLNRKVRACLEPWLEAGAWIVHLTGDRDPDAHSYTHPHYLEFSFFENMAGLLQRANLAISRSGAGTLTELAVTGTPAILIPYPYAAEDHQAFNAKVYVEAGAGVMFREADLNPADLEALVLDWLAHPQSLERMAAQARQVAVPNSTEQVVAMVRQYCA</sequence>
<keyword evidence="6 10" id="KW-0573">Peptidoglycan synthesis</keyword>
<dbReference type="Gene3D" id="3.40.50.2000">
    <property type="entry name" value="Glycogen Phosphorylase B"/>
    <property type="match status" value="2"/>
</dbReference>
<evidence type="ECO:0000256" key="8">
    <source>
        <dbReference type="ARBA" id="ARBA00023306"/>
    </source>
</evidence>
<feature type="binding site" evidence="10">
    <location>
        <begin position="30"/>
        <end position="32"/>
    </location>
    <ligand>
        <name>UDP-N-acetyl-alpha-D-glucosamine</name>
        <dbReference type="ChEBI" id="CHEBI:57705"/>
    </ligand>
</feature>
<dbReference type="AlphaFoldDB" id="A0ABD4T614"/>
<keyword evidence="7 10" id="KW-0472">Membrane</keyword>
<dbReference type="RefSeq" id="WP_166275923.1">
    <property type="nucleotide sequence ID" value="NZ_JTHE03000088.1"/>
</dbReference>
<evidence type="ECO:0000259" key="12">
    <source>
        <dbReference type="Pfam" id="PF04101"/>
    </source>
</evidence>
<dbReference type="InterPro" id="IPR006009">
    <property type="entry name" value="GlcNAc_MurG"/>
</dbReference>
<dbReference type="GO" id="GO:0071555">
    <property type="term" value="P:cell wall organization"/>
    <property type="evidence" value="ECO:0007669"/>
    <property type="project" value="UniProtKB-KW"/>
</dbReference>
<evidence type="ECO:0000256" key="5">
    <source>
        <dbReference type="ARBA" id="ARBA00022960"/>
    </source>
</evidence>
<comment type="pathway">
    <text evidence="10">Cell wall biogenesis; peptidoglycan biosynthesis.</text>
</comment>
<keyword evidence="14" id="KW-1185">Reference proteome</keyword>
<comment type="catalytic activity">
    <reaction evidence="10">
        <text>di-trans,octa-cis-undecaprenyl diphospho-N-acetyl-alpha-D-muramoyl-L-alanyl-D-glutamyl-meso-2,6-diaminopimeloyl-D-alanyl-D-alanine + UDP-N-acetyl-alpha-D-glucosamine = di-trans,octa-cis-undecaprenyl diphospho-[N-acetyl-alpha-D-glucosaminyl-(1-&gt;4)]-N-acetyl-alpha-D-muramoyl-L-alanyl-D-glutamyl-meso-2,6-diaminopimeloyl-D-alanyl-D-alanine + UDP + H(+)</text>
        <dbReference type="Rhea" id="RHEA:31227"/>
        <dbReference type="ChEBI" id="CHEBI:15378"/>
        <dbReference type="ChEBI" id="CHEBI:57705"/>
        <dbReference type="ChEBI" id="CHEBI:58223"/>
        <dbReference type="ChEBI" id="CHEBI:61387"/>
        <dbReference type="ChEBI" id="CHEBI:61388"/>
        <dbReference type="EC" id="2.4.1.227"/>
    </reaction>
</comment>
<dbReference type="EC" id="2.4.1.227" evidence="10"/>
<comment type="similarity">
    <text evidence="10">Belongs to the glycosyltransferase 28 family. MurG subfamily.</text>
</comment>
<dbReference type="NCBIfam" id="TIGR01133">
    <property type="entry name" value="murG"/>
    <property type="match status" value="1"/>
</dbReference>
<dbReference type="GO" id="GO:0050511">
    <property type="term" value="F:undecaprenyldiphospho-muramoylpentapeptide beta-N-acetylglucosaminyltransferase activity"/>
    <property type="evidence" value="ECO:0007669"/>
    <property type="project" value="UniProtKB-UniRule"/>
</dbReference>
<dbReference type="InterPro" id="IPR007235">
    <property type="entry name" value="Glyco_trans_28_C"/>
</dbReference>
<keyword evidence="3 10" id="KW-0328">Glycosyltransferase</keyword>
<dbReference type="EMBL" id="JTHE03000088">
    <property type="protein sequence ID" value="MCM1984216.1"/>
    <property type="molecule type" value="Genomic_DNA"/>
</dbReference>
<accession>A0ABD4T614</accession>
<feature type="binding site" evidence="10">
    <location>
        <position position="302"/>
    </location>
    <ligand>
        <name>UDP-N-acetyl-alpha-D-glucosamine</name>
        <dbReference type="ChEBI" id="CHEBI:57705"/>
    </ligand>
</feature>
<dbReference type="Pfam" id="PF03033">
    <property type="entry name" value="Glyco_transf_28"/>
    <property type="match status" value="1"/>
</dbReference>
<keyword evidence="2 10" id="KW-0132">Cell division</keyword>
<dbReference type="Pfam" id="PF04101">
    <property type="entry name" value="Glyco_tran_28_C"/>
    <property type="match status" value="1"/>
</dbReference>
<dbReference type="GO" id="GO:0051301">
    <property type="term" value="P:cell division"/>
    <property type="evidence" value="ECO:0007669"/>
    <property type="project" value="UniProtKB-KW"/>
</dbReference>
<evidence type="ECO:0000256" key="10">
    <source>
        <dbReference type="HAMAP-Rule" id="MF_00033"/>
    </source>
</evidence>
<dbReference type="GO" id="GO:0005886">
    <property type="term" value="C:plasma membrane"/>
    <property type="evidence" value="ECO:0007669"/>
    <property type="project" value="UniProtKB-SubCell"/>
</dbReference>
<keyword evidence="4 10" id="KW-0808">Transferase</keyword>
<dbReference type="GO" id="GO:0009252">
    <property type="term" value="P:peptidoglycan biosynthetic process"/>
    <property type="evidence" value="ECO:0007669"/>
    <property type="project" value="UniProtKB-UniRule"/>
</dbReference>
<evidence type="ECO:0000259" key="11">
    <source>
        <dbReference type="Pfam" id="PF03033"/>
    </source>
</evidence>
<keyword evidence="1 10" id="KW-1003">Cell membrane</keyword>
<feature type="binding site" evidence="10">
    <location>
        <position position="140"/>
    </location>
    <ligand>
        <name>UDP-N-acetyl-alpha-D-glucosamine</name>
        <dbReference type="ChEBI" id="CHEBI:57705"/>
    </ligand>
</feature>
<comment type="caution">
    <text evidence="13">The sequence shown here is derived from an EMBL/GenBank/DDBJ whole genome shotgun (WGS) entry which is preliminary data.</text>
</comment>
<evidence type="ECO:0000313" key="13">
    <source>
        <dbReference type="EMBL" id="MCM1984216.1"/>
    </source>
</evidence>
<dbReference type="GO" id="GO:0008360">
    <property type="term" value="P:regulation of cell shape"/>
    <property type="evidence" value="ECO:0007669"/>
    <property type="project" value="UniProtKB-KW"/>
</dbReference>
<keyword evidence="5 10" id="KW-0133">Cell shape</keyword>
<reference evidence="13 14" key="1">
    <citation type="journal article" date="2015" name="Genome Announc.">
        <title>Draft Genome Sequence of Filamentous Marine Cyanobacterium Lyngbya confervoides Strain BDU141951.</title>
        <authorList>
            <person name="Chandrababunaidu M.M."/>
            <person name="Sen D."/>
            <person name="Tripathy S."/>
        </authorList>
    </citation>
    <scope>NUCLEOTIDE SEQUENCE [LARGE SCALE GENOMIC DNA]</scope>
    <source>
        <strain evidence="13 14">BDU141951</strain>
    </source>
</reference>
<dbReference type="PANTHER" id="PTHR21015:SF22">
    <property type="entry name" value="GLYCOSYLTRANSFERASE"/>
    <property type="match status" value="1"/>
</dbReference>
<evidence type="ECO:0000256" key="6">
    <source>
        <dbReference type="ARBA" id="ARBA00022984"/>
    </source>
</evidence>
<dbReference type="CDD" id="cd03785">
    <property type="entry name" value="GT28_MurG"/>
    <property type="match status" value="1"/>
</dbReference>
<evidence type="ECO:0000256" key="9">
    <source>
        <dbReference type="ARBA" id="ARBA00023316"/>
    </source>
</evidence>
<keyword evidence="9 10" id="KW-0961">Cell wall biogenesis/degradation</keyword>
<comment type="caution">
    <text evidence="10">Lacks conserved residue(s) required for the propagation of feature annotation.</text>
</comment>
<dbReference type="SUPFAM" id="SSF53756">
    <property type="entry name" value="UDP-Glycosyltransferase/glycogen phosphorylase"/>
    <property type="match status" value="1"/>
</dbReference>
<comment type="subcellular location">
    <subcellularLocation>
        <location evidence="10">Cell membrane</location>
        <topology evidence="10">Peripheral membrane protein</topology>
        <orientation evidence="10">Cytoplasmic side</orientation>
    </subcellularLocation>
</comment>
<evidence type="ECO:0000313" key="14">
    <source>
        <dbReference type="Proteomes" id="UP000031561"/>
    </source>
</evidence>
<evidence type="ECO:0000256" key="1">
    <source>
        <dbReference type="ARBA" id="ARBA00022475"/>
    </source>
</evidence>
<feature type="domain" description="Glycosyl transferase family 28 C-terminal" evidence="12">
    <location>
        <begin position="201"/>
        <end position="358"/>
    </location>
</feature>
<dbReference type="InterPro" id="IPR004276">
    <property type="entry name" value="GlycoTrans_28_N"/>
</dbReference>
<evidence type="ECO:0000256" key="2">
    <source>
        <dbReference type="ARBA" id="ARBA00022618"/>
    </source>
</evidence>
<evidence type="ECO:0000256" key="3">
    <source>
        <dbReference type="ARBA" id="ARBA00022676"/>
    </source>
</evidence>
<dbReference type="HAMAP" id="MF_00033">
    <property type="entry name" value="MurG"/>
    <property type="match status" value="1"/>
</dbReference>